<evidence type="ECO:0000256" key="2">
    <source>
        <dbReference type="ARBA" id="ARBA00013729"/>
    </source>
</evidence>
<evidence type="ECO:0000313" key="14">
    <source>
        <dbReference type="Proteomes" id="UP000186015"/>
    </source>
</evidence>
<evidence type="ECO:0000256" key="7">
    <source>
        <dbReference type="ARBA" id="ARBA00024916"/>
    </source>
</evidence>
<dbReference type="Gene3D" id="1.10.287.180">
    <property type="entry name" value="Transcription elongation factor, GreA/GreB, N-terminal domain"/>
    <property type="match status" value="1"/>
</dbReference>
<feature type="domain" description="Transcription elongation factor GreA/GreB C-terminal" evidence="11">
    <location>
        <begin position="84"/>
        <end position="156"/>
    </location>
</feature>
<dbReference type="GO" id="GO:0032784">
    <property type="term" value="P:regulation of DNA-templated transcription elongation"/>
    <property type="evidence" value="ECO:0007669"/>
    <property type="project" value="UniProtKB-UniRule"/>
</dbReference>
<dbReference type="SUPFAM" id="SSF46557">
    <property type="entry name" value="GreA transcript cleavage protein, N-terminal domain"/>
    <property type="match status" value="1"/>
</dbReference>
<dbReference type="InterPro" id="IPR023459">
    <property type="entry name" value="Tscrpt_elong_fac_GreA/B_fam"/>
</dbReference>
<dbReference type="InterPro" id="IPR001437">
    <property type="entry name" value="Tscrpt_elong_fac_GreA/B_C"/>
</dbReference>
<dbReference type="OrthoDB" id="9808774at2"/>
<feature type="domain" description="Transcription elongation factor GreA/GreB N-terminal" evidence="12">
    <location>
        <begin position="7"/>
        <end position="75"/>
    </location>
</feature>
<reference evidence="13 14" key="1">
    <citation type="submission" date="2016-10" db="EMBL/GenBank/DDBJ databases">
        <authorList>
            <person name="de Groot N.N."/>
        </authorList>
    </citation>
    <scope>NUCLEOTIDE SEQUENCE [LARGE SCALE GENOMIC DNA]</scope>
    <source>
        <strain evidence="13 14">KH2T6</strain>
    </source>
</reference>
<gene>
    <name evidence="9" type="primary">greA</name>
    <name evidence="13" type="ORF">SAMN05216469_11524</name>
</gene>
<evidence type="ECO:0000256" key="4">
    <source>
        <dbReference type="ARBA" id="ARBA00023054"/>
    </source>
</evidence>
<organism evidence="13 14">
    <name type="scientific">Ruminococcus albus</name>
    <dbReference type="NCBI Taxonomy" id="1264"/>
    <lineage>
        <taxon>Bacteria</taxon>
        <taxon>Bacillati</taxon>
        <taxon>Bacillota</taxon>
        <taxon>Clostridia</taxon>
        <taxon>Eubacteriales</taxon>
        <taxon>Oscillospiraceae</taxon>
        <taxon>Ruminococcus</taxon>
    </lineage>
</organism>
<dbReference type="FunFam" id="1.10.287.180:FF:000001">
    <property type="entry name" value="Transcription elongation factor GreA"/>
    <property type="match status" value="1"/>
</dbReference>
<dbReference type="InterPro" id="IPR006359">
    <property type="entry name" value="Tscrpt_elong_fac_GreA"/>
</dbReference>
<keyword evidence="13" id="KW-0251">Elongation factor</keyword>
<evidence type="ECO:0000259" key="11">
    <source>
        <dbReference type="Pfam" id="PF01272"/>
    </source>
</evidence>
<dbReference type="PANTHER" id="PTHR30437:SF4">
    <property type="entry name" value="TRANSCRIPTION ELONGATION FACTOR GREA"/>
    <property type="match status" value="1"/>
</dbReference>
<dbReference type="GO" id="GO:0070063">
    <property type="term" value="F:RNA polymerase binding"/>
    <property type="evidence" value="ECO:0007669"/>
    <property type="project" value="InterPro"/>
</dbReference>
<dbReference type="PANTHER" id="PTHR30437">
    <property type="entry name" value="TRANSCRIPTION ELONGATION FACTOR GREA"/>
    <property type="match status" value="1"/>
</dbReference>
<evidence type="ECO:0000256" key="5">
    <source>
        <dbReference type="ARBA" id="ARBA00023125"/>
    </source>
</evidence>
<evidence type="ECO:0000256" key="3">
    <source>
        <dbReference type="ARBA" id="ARBA00023015"/>
    </source>
</evidence>
<evidence type="ECO:0000256" key="8">
    <source>
        <dbReference type="ARBA" id="ARBA00030776"/>
    </source>
</evidence>
<comment type="similarity">
    <text evidence="1 9 10">Belongs to the GreA/GreB family.</text>
</comment>
<dbReference type="GO" id="GO:0003677">
    <property type="term" value="F:DNA binding"/>
    <property type="evidence" value="ECO:0007669"/>
    <property type="project" value="UniProtKB-UniRule"/>
</dbReference>
<protein>
    <recommendedName>
        <fullName evidence="2 9">Transcription elongation factor GreA</fullName>
    </recommendedName>
    <alternativeName>
        <fullName evidence="8 9">Transcript cleavage factor GreA</fullName>
    </alternativeName>
</protein>
<dbReference type="GO" id="GO:0006354">
    <property type="term" value="P:DNA-templated transcription elongation"/>
    <property type="evidence" value="ECO:0007669"/>
    <property type="project" value="TreeGrafter"/>
</dbReference>
<dbReference type="EMBL" id="FOAT01000015">
    <property type="protein sequence ID" value="SEL22305.1"/>
    <property type="molecule type" value="Genomic_DNA"/>
</dbReference>
<keyword evidence="4" id="KW-0175">Coiled coil</keyword>
<evidence type="ECO:0000256" key="1">
    <source>
        <dbReference type="ARBA" id="ARBA00008213"/>
    </source>
</evidence>
<comment type="function">
    <text evidence="7 9 10">Necessary for efficient RNA polymerase transcription elongation past template-encoded arresting sites. The arresting sites in DNA have the property of trapping a certain fraction of elongating RNA polymerases that pass through, resulting in locked ternary complexes. Cleavage of the nascent transcript by cleavage factors such as GreA or GreB allows the resumption of elongation from the new 3'terminus. GreA releases sequences of 2 to 3 nucleotides.</text>
</comment>
<dbReference type="Proteomes" id="UP000186015">
    <property type="component" value="Unassembled WGS sequence"/>
</dbReference>
<dbReference type="Pfam" id="PF03449">
    <property type="entry name" value="GreA_GreB_N"/>
    <property type="match status" value="1"/>
</dbReference>
<dbReference type="SUPFAM" id="SSF54534">
    <property type="entry name" value="FKBP-like"/>
    <property type="match status" value="1"/>
</dbReference>
<evidence type="ECO:0000256" key="6">
    <source>
        <dbReference type="ARBA" id="ARBA00023163"/>
    </source>
</evidence>
<dbReference type="NCBIfam" id="NF001263">
    <property type="entry name" value="PRK00226.1-4"/>
    <property type="match status" value="1"/>
</dbReference>
<dbReference type="Pfam" id="PF01272">
    <property type="entry name" value="GreA_GreB"/>
    <property type="match status" value="1"/>
</dbReference>
<dbReference type="RefSeq" id="WP_074834921.1">
    <property type="nucleotide sequence ID" value="NZ_FOAT01000015.1"/>
</dbReference>
<dbReference type="AlphaFoldDB" id="A0A1H7NH10"/>
<evidence type="ECO:0000313" key="13">
    <source>
        <dbReference type="EMBL" id="SEL22305.1"/>
    </source>
</evidence>
<accession>A0A1H7NH10</accession>
<keyword evidence="3 9" id="KW-0805">Transcription regulation</keyword>
<keyword evidence="6 9" id="KW-0804">Transcription</keyword>
<dbReference type="NCBIfam" id="TIGR01462">
    <property type="entry name" value="greA"/>
    <property type="match status" value="1"/>
</dbReference>
<dbReference type="InterPro" id="IPR036805">
    <property type="entry name" value="Tscrpt_elong_fac_GreA/B_N_sf"/>
</dbReference>
<dbReference type="InterPro" id="IPR036953">
    <property type="entry name" value="GreA/GreB_C_sf"/>
</dbReference>
<sequence>MEINKTVSKAGYDKLVEEKEYLVTVKRKEVAQKLKEARSFGDLSENAEYDEAKNEQAILESRINELEILISNATVVDDDEISVHEIGVGSYVKLRDLELDEIETLQIVGSTESDPDNGKISDESPIGKAALHMKVGDIFEVEAPAGMIKFEVLEITRE</sequence>
<dbReference type="HAMAP" id="MF_00105">
    <property type="entry name" value="GreA_GreB"/>
    <property type="match status" value="1"/>
</dbReference>
<evidence type="ECO:0000256" key="9">
    <source>
        <dbReference type="HAMAP-Rule" id="MF_00105"/>
    </source>
</evidence>
<evidence type="ECO:0000259" key="12">
    <source>
        <dbReference type="Pfam" id="PF03449"/>
    </source>
</evidence>
<keyword evidence="13" id="KW-0648">Protein biosynthesis</keyword>
<proteinExistence type="inferred from homology"/>
<keyword evidence="5 9" id="KW-0238">DNA-binding</keyword>
<evidence type="ECO:0000256" key="10">
    <source>
        <dbReference type="RuleBase" id="RU000556"/>
    </source>
</evidence>
<dbReference type="InterPro" id="IPR022691">
    <property type="entry name" value="Tscrpt_elong_fac_GreA/B_N"/>
</dbReference>
<dbReference type="Gene3D" id="3.10.50.30">
    <property type="entry name" value="Transcription elongation factor, GreA/GreB, C-terminal domain"/>
    <property type="match status" value="1"/>
</dbReference>
<dbReference type="GO" id="GO:0003746">
    <property type="term" value="F:translation elongation factor activity"/>
    <property type="evidence" value="ECO:0007669"/>
    <property type="project" value="UniProtKB-KW"/>
</dbReference>
<name>A0A1H7NH10_RUMAL</name>
<dbReference type="PIRSF" id="PIRSF006092">
    <property type="entry name" value="GreA_GreB"/>
    <property type="match status" value="1"/>
</dbReference>
<dbReference type="InterPro" id="IPR028624">
    <property type="entry name" value="Tscrpt_elong_fac_GreA/B"/>
</dbReference>